<evidence type="ECO:0000313" key="1">
    <source>
        <dbReference type="EMBL" id="CAH0998832.1"/>
    </source>
</evidence>
<dbReference type="EMBL" id="CAKLPZ010000001">
    <property type="protein sequence ID" value="CAH0998832.1"/>
    <property type="molecule type" value="Genomic_DNA"/>
</dbReference>
<evidence type="ECO:0000313" key="2">
    <source>
        <dbReference type="Proteomes" id="UP000837803"/>
    </source>
</evidence>
<name>A0ABM9AWQ0_9BACT</name>
<keyword evidence="2" id="KW-1185">Reference proteome</keyword>
<accession>A0ABM9AWQ0</accession>
<comment type="caution">
    <text evidence="1">The sequence shown here is derived from an EMBL/GenBank/DDBJ whole genome shotgun (WGS) entry which is preliminary data.</text>
</comment>
<dbReference type="RefSeq" id="WP_238749053.1">
    <property type="nucleotide sequence ID" value="NZ_CAKLPZ010000001.1"/>
</dbReference>
<organism evidence="1 2">
    <name type="scientific">Neolewinella maritima</name>
    <dbReference type="NCBI Taxonomy" id="1383882"/>
    <lineage>
        <taxon>Bacteria</taxon>
        <taxon>Pseudomonadati</taxon>
        <taxon>Bacteroidota</taxon>
        <taxon>Saprospiria</taxon>
        <taxon>Saprospirales</taxon>
        <taxon>Lewinellaceae</taxon>
        <taxon>Neolewinella</taxon>
    </lineage>
</organism>
<gene>
    <name evidence="1" type="ORF">LEM8419_00147</name>
</gene>
<sequence length="192" mass="21382">MPYYNNDEYATAQLDYETDPYDAYEGYAEAYDEFDGGGLEAAKPKRSSKRLIRSVKRLQQQMNHLHKHLSRISRSAGTPANLARRLKELEGTTSRMQQSQLMAQLFDLPQLGSIQYEGDDEAQRVEHSSFDKQSVLLLQLLGQGGGMLGGGGNGKSDSMQALLPFLLLSQDNKKGEDDTLSTLLLFSLINNC</sequence>
<proteinExistence type="predicted"/>
<dbReference type="Proteomes" id="UP000837803">
    <property type="component" value="Unassembled WGS sequence"/>
</dbReference>
<reference evidence="1" key="1">
    <citation type="submission" date="2021-12" db="EMBL/GenBank/DDBJ databases">
        <authorList>
            <person name="Rodrigo-Torres L."/>
            <person name="Arahal R. D."/>
            <person name="Lucena T."/>
        </authorList>
    </citation>
    <scope>NUCLEOTIDE SEQUENCE</scope>
    <source>
        <strain evidence="1">CECT 8419</strain>
    </source>
</reference>
<protein>
    <submittedName>
        <fullName evidence="1">Uncharacterized protein</fullName>
    </submittedName>
</protein>